<dbReference type="RefSeq" id="XP_016491339.1">
    <property type="nucleotide sequence ID" value="XM_016635853.1"/>
</dbReference>
<accession>A0A1S4BR20</accession>
<proteinExistence type="predicted"/>
<dbReference type="OMA" id="FINYGRH"/>
<organism evidence="1">
    <name type="scientific">Nicotiana tabacum</name>
    <name type="common">Common tobacco</name>
    <dbReference type="NCBI Taxonomy" id="4097"/>
    <lineage>
        <taxon>Eukaryota</taxon>
        <taxon>Viridiplantae</taxon>
        <taxon>Streptophyta</taxon>
        <taxon>Embryophyta</taxon>
        <taxon>Tracheophyta</taxon>
        <taxon>Spermatophyta</taxon>
        <taxon>Magnoliopsida</taxon>
        <taxon>eudicotyledons</taxon>
        <taxon>Gunneridae</taxon>
        <taxon>Pentapetalae</taxon>
        <taxon>asterids</taxon>
        <taxon>lamiids</taxon>
        <taxon>Solanales</taxon>
        <taxon>Solanaceae</taxon>
        <taxon>Nicotianoideae</taxon>
        <taxon>Nicotianeae</taxon>
        <taxon>Nicotiana</taxon>
    </lineage>
</organism>
<dbReference type="PANTHER" id="PTHR34938:SF1">
    <property type="entry name" value="PROTEIN FERTILITY RESTORER RF2, MITOCHONDRIAL"/>
    <property type="match status" value="1"/>
</dbReference>
<protein>
    <submittedName>
        <fullName evidence="1">Uncharacterized protein</fullName>
    </submittedName>
</protein>
<dbReference type="GO" id="GO:0009507">
    <property type="term" value="C:chloroplast"/>
    <property type="evidence" value="ECO:0000318"/>
    <property type="project" value="GO_Central"/>
</dbReference>
<dbReference type="InterPro" id="IPR040299">
    <property type="entry name" value="RF2K-like"/>
</dbReference>
<reference evidence="1" key="1">
    <citation type="submission" date="2025-08" db="UniProtKB">
        <authorList>
            <consortium name="RefSeq"/>
        </authorList>
    </citation>
    <scope>IDENTIFICATION</scope>
</reference>
<evidence type="ECO:0000313" key="1">
    <source>
        <dbReference type="RefSeq" id="XP_016491339.1"/>
    </source>
</evidence>
<dbReference type="OrthoDB" id="759910at2759"/>
<gene>
    <name evidence="1" type="primary">LOC107811015</name>
</gene>
<dbReference type="PaxDb" id="4097-A0A1S4BR20"/>
<name>A0A1S4BR20_TOBAC</name>
<dbReference type="GO" id="GO:0010027">
    <property type="term" value="P:thylakoid membrane organization"/>
    <property type="evidence" value="ECO:0000318"/>
    <property type="project" value="GO_Central"/>
</dbReference>
<dbReference type="PANTHER" id="PTHR34938">
    <property type="entry name" value="PROTEIN FERTILITY RESTORER RF2, MITOCHONDRIAL"/>
    <property type="match status" value="1"/>
</dbReference>
<dbReference type="KEGG" id="nta:107811015"/>
<dbReference type="GO" id="GO:0009658">
    <property type="term" value="P:chloroplast organization"/>
    <property type="evidence" value="ECO:0000318"/>
    <property type="project" value="GO_Central"/>
</dbReference>
<sequence length="112" mass="12150">MLLTASTTMSAPTLPIVRADAECLKQFKPIVSFGLQPLGMQSQFINYGRHLICPVQGKRASIICVAALSARCATKGQMQTLTKENSTITVAPGNFFNVLCETCLHTNLPRSH</sequence>
<dbReference type="AlphaFoldDB" id="A0A1S4BR20"/>